<keyword evidence="2 7" id="KW-0489">Methyltransferase</keyword>
<dbReference type="EMBL" id="JEMX01000010">
    <property type="protein sequence ID" value="EXI82657.1"/>
    <property type="molecule type" value="Genomic_DNA"/>
</dbReference>
<reference evidence="7 8" key="1">
    <citation type="submission" date="2014-02" db="EMBL/GenBank/DDBJ databases">
        <title>Expanding our view of genomic diversity in Candidatus Accumulibacter clades.</title>
        <authorList>
            <person name="Skennerton C.T."/>
            <person name="Barr J.J."/>
            <person name="Slater F.R."/>
            <person name="Bond P.L."/>
            <person name="Tyson G.W."/>
        </authorList>
    </citation>
    <scope>NUCLEOTIDE SEQUENCE [LARGE SCALE GENOMIC DNA]</scope>
    <source>
        <strain evidence="8">BA-92</strain>
    </source>
</reference>
<dbReference type="PIRSF" id="PIRSF003085">
    <property type="entry name" value="CMAS"/>
    <property type="match status" value="1"/>
</dbReference>
<evidence type="ECO:0000313" key="7">
    <source>
        <dbReference type="EMBL" id="EXI82657.1"/>
    </source>
</evidence>
<dbReference type="EC" id="2.1.1.79" evidence="7"/>
<dbReference type="InterPro" id="IPR050723">
    <property type="entry name" value="CFA/CMAS"/>
</dbReference>
<proteinExistence type="inferred from homology"/>
<dbReference type="Gene3D" id="3.40.50.150">
    <property type="entry name" value="Vaccinia Virus protein VP39"/>
    <property type="match status" value="1"/>
</dbReference>
<name>A0A011Q0B3_9PROT</name>
<sequence precursor="true">MNTMENTLSLPAASGRKPMPRSARAVLALLEGIARGRLEVRLPDGGRPCFGQAASGHPAAVLEVAEWSLFDQVLERGDVGFAEAWIDGDWHSPDLTALLTLLAENRQALSRAVYGHWWGLLSARVRHLLNANTRTGARRNIMAHYDLGNDFYSQWLDPTMSYSSALYSTDAPRSMAAAQRAKYRRILQRLDARPGQRVLEIGCGWGAFAETAAREAGLQVVGLTLSPAQYEYARRRMLLAGVGQQVQIELRDYRDLVGEHFDHIVSIEMFEAVGERWWPTYFKALQQLLAPGGRAVVQSITIADELFARYRRGTDFIQQHVFPGGMLPSPSVFGQQAARAGLAVADTFAFGRDYSRTLAEWSANFEQHWPAIEAQGFDERFRRLWRFYLAYCQAGFNSGATDVMQFELAHAR</sequence>
<protein>
    <submittedName>
        <fullName evidence="7">Cyclopropane-fatty-acyl-phospholipid synthase</fullName>
        <ecNumber evidence="7">2.1.1.79</ecNumber>
    </submittedName>
</protein>
<feature type="active site" evidence="6">
    <location>
        <position position="392"/>
    </location>
</feature>
<dbReference type="PATRIC" id="fig|1454003.3.peg.459"/>
<accession>A0A011Q0B3</accession>
<dbReference type="Proteomes" id="UP000021816">
    <property type="component" value="Unassembled WGS sequence"/>
</dbReference>
<evidence type="ECO:0000256" key="4">
    <source>
        <dbReference type="ARBA" id="ARBA00022691"/>
    </source>
</evidence>
<comment type="similarity">
    <text evidence="1">Belongs to the CFA/CMAS family.</text>
</comment>
<evidence type="ECO:0000256" key="5">
    <source>
        <dbReference type="ARBA" id="ARBA00023098"/>
    </source>
</evidence>
<evidence type="ECO:0000256" key="3">
    <source>
        <dbReference type="ARBA" id="ARBA00022679"/>
    </source>
</evidence>
<dbReference type="PANTHER" id="PTHR43667:SF2">
    <property type="entry name" value="FATTY ACID C-METHYL TRANSFERASE"/>
    <property type="match status" value="1"/>
</dbReference>
<evidence type="ECO:0000256" key="2">
    <source>
        <dbReference type="ARBA" id="ARBA00022603"/>
    </source>
</evidence>
<evidence type="ECO:0000313" key="8">
    <source>
        <dbReference type="Proteomes" id="UP000021816"/>
    </source>
</evidence>
<dbReference type="GO" id="GO:0032259">
    <property type="term" value="P:methylation"/>
    <property type="evidence" value="ECO:0007669"/>
    <property type="project" value="UniProtKB-KW"/>
</dbReference>
<dbReference type="InterPro" id="IPR029063">
    <property type="entry name" value="SAM-dependent_MTases_sf"/>
</dbReference>
<keyword evidence="5" id="KW-0443">Lipid metabolism</keyword>
<dbReference type="SUPFAM" id="SSF53335">
    <property type="entry name" value="S-adenosyl-L-methionine-dependent methyltransferases"/>
    <property type="match status" value="1"/>
</dbReference>
<dbReference type="AlphaFoldDB" id="A0A011Q0B3"/>
<dbReference type="InterPro" id="IPR003333">
    <property type="entry name" value="CMAS"/>
</dbReference>
<dbReference type="Pfam" id="PF02353">
    <property type="entry name" value="CMAS"/>
    <property type="match status" value="1"/>
</dbReference>
<dbReference type="CDD" id="cd02440">
    <property type="entry name" value="AdoMet_MTases"/>
    <property type="match status" value="1"/>
</dbReference>
<organism evidence="7 8">
    <name type="scientific">Candidatus Accumulibacter appositus</name>
    <dbReference type="NCBI Taxonomy" id="1454003"/>
    <lineage>
        <taxon>Bacteria</taxon>
        <taxon>Pseudomonadati</taxon>
        <taxon>Pseudomonadota</taxon>
        <taxon>Betaproteobacteria</taxon>
        <taxon>Candidatus Accumulibacter</taxon>
    </lineage>
</organism>
<evidence type="ECO:0000256" key="6">
    <source>
        <dbReference type="PIRSR" id="PIRSR003085-1"/>
    </source>
</evidence>
<comment type="caution">
    <text evidence="7">The sequence shown here is derived from an EMBL/GenBank/DDBJ whole genome shotgun (WGS) entry which is preliminary data.</text>
</comment>
<dbReference type="GO" id="GO:0008825">
    <property type="term" value="F:cyclopropane-fatty-acyl-phospholipid synthase activity"/>
    <property type="evidence" value="ECO:0007669"/>
    <property type="project" value="UniProtKB-EC"/>
</dbReference>
<dbReference type="PANTHER" id="PTHR43667">
    <property type="entry name" value="CYCLOPROPANE-FATTY-ACYL-PHOSPHOLIPID SYNTHASE"/>
    <property type="match status" value="1"/>
</dbReference>
<dbReference type="GO" id="GO:0008610">
    <property type="term" value="P:lipid biosynthetic process"/>
    <property type="evidence" value="ECO:0007669"/>
    <property type="project" value="InterPro"/>
</dbReference>
<keyword evidence="4" id="KW-0949">S-adenosyl-L-methionine</keyword>
<gene>
    <name evidence="7" type="primary">cfa</name>
    <name evidence="7" type="ORF">AW10_00443</name>
</gene>
<keyword evidence="3 7" id="KW-0808">Transferase</keyword>
<evidence type="ECO:0000256" key="1">
    <source>
        <dbReference type="ARBA" id="ARBA00010815"/>
    </source>
</evidence>
<dbReference type="STRING" id="1454003.AW10_00443"/>